<accession>A0A0G4FMZ1</accession>
<dbReference type="InterPro" id="IPR000782">
    <property type="entry name" value="FAS1_domain"/>
</dbReference>
<sequence length="180" mass="19040">MLFKTLALALLAVGLVQGETIYDHVEEHADEDLATLLAALEATKGIPNTDESLQAILDNPDAGKYTLFAPIDTAFADVPVDDLLCNDANKAILADILNYHVVPPLDGDLHPLTNPVPTELAGETLEVVKGADGVPMTVNGADVDPDPEHSPQDLENGAIWEINKVLLPPTFSLDALTACG</sequence>
<dbReference type="EMBL" id="CDMY01000461">
    <property type="protein sequence ID" value="CEM14945.1"/>
    <property type="molecule type" value="Genomic_DNA"/>
</dbReference>
<evidence type="ECO:0000313" key="3">
    <source>
        <dbReference type="EMBL" id="CEM14945.1"/>
    </source>
</evidence>
<dbReference type="PANTHER" id="PTHR10900:SF77">
    <property type="entry name" value="FI19380P1"/>
    <property type="match status" value="1"/>
</dbReference>
<dbReference type="Gene3D" id="2.30.180.10">
    <property type="entry name" value="FAS1 domain"/>
    <property type="match status" value="1"/>
</dbReference>
<name>A0A0G4FMZ1_VITBC</name>
<dbReference type="PhylomeDB" id="A0A0G4FMZ1"/>
<keyword evidence="4" id="KW-1185">Reference proteome</keyword>
<gene>
    <name evidence="3" type="ORF">Vbra_21501</name>
</gene>
<dbReference type="InParanoid" id="A0A0G4FMZ1"/>
<dbReference type="Proteomes" id="UP000041254">
    <property type="component" value="Unassembled WGS sequence"/>
</dbReference>
<dbReference type="InterPro" id="IPR036378">
    <property type="entry name" value="FAS1_dom_sf"/>
</dbReference>
<feature type="domain" description="FAS1" evidence="2">
    <location>
        <begin position="33"/>
        <end position="166"/>
    </location>
</feature>
<dbReference type="VEuPathDB" id="CryptoDB:Vbra_21501"/>
<dbReference type="AlphaFoldDB" id="A0A0G4FMZ1"/>
<evidence type="ECO:0000259" key="2">
    <source>
        <dbReference type="PROSITE" id="PS50213"/>
    </source>
</evidence>
<dbReference type="PROSITE" id="PS50213">
    <property type="entry name" value="FAS1"/>
    <property type="match status" value="1"/>
</dbReference>
<dbReference type="PANTHER" id="PTHR10900">
    <property type="entry name" value="PERIOSTIN-RELATED"/>
    <property type="match status" value="1"/>
</dbReference>
<organism evidence="3 4">
    <name type="scientific">Vitrella brassicaformis (strain CCMP3155)</name>
    <dbReference type="NCBI Taxonomy" id="1169540"/>
    <lineage>
        <taxon>Eukaryota</taxon>
        <taxon>Sar</taxon>
        <taxon>Alveolata</taxon>
        <taxon>Colpodellida</taxon>
        <taxon>Vitrellaceae</taxon>
        <taxon>Vitrella</taxon>
    </lineage>
</organism>
<evidence type="ECO:0000313" key="4">
    <source>
        <dbReference type="Proteomes" id="UP000041254"/>
    </source>
</evidence>
<reference evidence="3 4" key="1">
    <citation type="submission" date="2014-11" db="EMBL/GenBank/DDBJ databases">
        <authorList>
            <person name="Zhu J."/>
            <person name="Qi W."/>
            <person name="Song R."/>
        </authorList>
    </citation>
    <scope>NUCLEOTIDE SEQUENCE [LARGE SCALE GENOMIC DNA]</scope>
</reference>
<feature type="signal peptide" evidence="1">
    <location>
        <begin position="1"/>
        <end position="18"/>
    </location>
</feature>
<keyword evidence="1" id="KW-0732">Signal</keyword>
<dbReference type="InterPro" id="IPR050904">
    <property type="entry name" value="Adhesion/Biosynth-related"/>
</dbReference>
<dbReference type="SMART" id="SM00554">
    <property type="entry name" value="FAS1"/>
    <property type="match status" value="1"/>
</dbReference>
<dbReference type="SUPFAM" id="SSF82153">
    <property type="entry name" value="FAS1 domain"/>
    <property type="match status" value="1"/>
</dbReference>
<feature type="chain" id="PRO_5005189318" description="FAS1 domain-containing protein" evidence="1">
    <location>
        <begin position="19"/>
        <end position="180"/>
    </location>
</feature>
<evidence type="ECO:0000256" key="1">
    <source>
        <dbReference type="SAM" id="SignalP"/>
    </source>
</evidence>
<dbReference type="OrthoDB" id="286301at2759"/>
<protein>
    <recommendedName>
        <fullName evidence="2">FAS1 domain-containing protein</fullName>
    </recommendedName>
</protein>
<dbReference type="Pfam" id="PF02469">
    <property type="entry name" value="Fasciclin"/>
    <property type="match status" value="1"/>
</dbReference>
<proteinExistence type="predicted"/>